<feature type="transmembrane region" description="Helical" evidence="8">
    <location>
        <begin position="272"/>
        <end position="293"/>
    </location>
</feature>
<feature type="transmembrane region" description="Helical" evidence="8">
    <location>
        <begin position="330"/>
        <end position="350"/>
    </location>
</feature>
<evidence type="ECO:0000256" key="2">
    <source>
        <dbReference type="ARBA" id="ARBA00022448"/>
    </source>
</evidence>
<dbReference type="Proteomes" id="UP001524460">
    <property type="component" value="Unassembled WGS sequence"/>
</dbReference>
<feature type="transmembrane region" description="Helical" evidence="8">
    <location>
        <begin position="390"/>
        <end position="411"/>
    </location>
</feature>
<comment type="caution">
    <text evidence="10">The sequence shown here is derived from an EMBL/GenBank/DDBJ whole genome shotgun (WGS) entry which is preliminary data.</text>
</comment>
<dbReference type="InterPro" id="IPR011701">
    <property type="entry name" value="MFS"/>
</dbReference>
<dbReference type="RefSeq" id="WP_255041191.1">
    <property type="nucleotide sequence ID" value="NZ_JANEYT010000009.1"/>
</dbReference>
<keyword evidence="5" id="KW-0769">Symport</keyword>
<sequence length="428" mass="46671">MTSKKHMNEVPMVQRAAAYLAILVGYVFYCYNFVVIDYVRPYIVDAYDSITLAHTAQFYTWQSLGALIGALSCAWFASQFGKKNVLITITAINGAATILNMSFTSYEGWAAMRFIVGIALGGYFTVAVSLMIGLFTDSVRGKLTAFASSMFSVAVMAMGAYAAYLASIDAAWENMMIVGGVPPLVAAVVMFFVLPSDKKVIAFGEEVQQDANGKDIEAKKGSWGEMFRGTNLRITLTCLLLSGMNFYGFQFFNGFVTTYLKEVRMFDGQTMGVIFSISAFGSLLGAWVWGAVADKWGRKVNAFGFILAGIMASIFFIAPSDATFMGLNMLAILGLVYNFGLASSAVWGGYFSELFPAHLRSFGAALFHGGRLIGMWAPMVLVFIQERSDLQTAMWGSPIVWILAGLLWLSLPETLKSGVFSKKDKATA</sequence>
<feature type="transmembrane region" description="Helical" evidence="8">
    <location>
        <begin position="176"/>
        <end position="194"/>
    </location>
</feature>
<evidence type="ECO:0000313" key="10">
    <source>
        <dbReference type="EMBL" id="MCQ1057594.1"/>
    </source>
</evidence>
<gene>
    <name evidence="10" type="ORF">NHN17_05905</name>
</gene>
<dbReference type="PANTHER" id="PTHR43528">
    <property type="entry name" value="ALPHA-KETOGLUTARATE PERMEASE"/>
    <property type="match status" value="1"/>
</dbReference>
<keyword evidence="2" id="KW-0813">Transport</keyword>
<dbReference type="Gene3D" id="1.20.1250.20">
    <property type="entry name" value="MFS general substrate transporter like domains"/>
    <property type="match status" value="2"/>
</dbReference>
<name>A0ABT1N2W6_9GAMM</name>
<feature type="transmembrane region" description="Helical" evidence="8">
    <location>
        <begin position="300"/>
        <end position="318"/>
    </location>
</feature>
<keyword evidence="6 8" id="KW-1133">Transmembrane helix</keyword>
<evidence type="ECO:0000256" key="3">
    <source>
        <dbReference type="ARBA" id="ARBA00022475"/>
    </source>
</evidence>
<feature type="domain" description="Major facilitator superfamily (MFS) profile" evidence="9">
    <location>
        <begin position="18"/>
        <end position="416"/>
    </location>
</feature>
<feature type="transmembrane region" description="Helical" evidence="8">
    <location>
        <begin position="59"/>
        <end position="78"/>
    </location>
</feature>
<evidence type="ECO:0000256" key="5">
    <source>
        <dbReference type="ARBA" id="ARBA00022847"/>
    </source>
</evidence>
<comment type="subcellular location">
    <subcellularLocation>
        <location evidence="1">Cell membrane</location>
        <topology evidence="1">Multi-pass membrane protein</topology>
    </subcellularLocation>
</comment>
<evidence type="ECO:0000256" key="6">
    <source>
        <dbReference type="ARBA" id="ARBA00022989"/>
    </source>
</evidence>
<dbReference type="CDD" id="cd17316">
    <property type="entry name" value="MFS_SV2_like"/>
    <property type="match status" value="1"/>
</dbReference>
<keyword evidence="7 8" id="KW-0472">Membrane</keyword>
<evidence type="ECO:0000259" key="9">
    <source>
        <dbReference type="PROSITE" id="PS50850"/>
    </source>
</evidence>
<feature type="transmembrane region" description="Helical" evidence="8">
    <location>
        <begin position="16"/>
        <end position="39"/>
    </location>
</feature>
<dbReference type="InterPro" id="IPR051084">
    <property type="entry name" value="H+-coupled_symporters"/>
</dbReference>
<dbReference type="EMBL" id="JANEYT010000009">
    <property type="protein sequence ID" value="MCQ1057594.1"/>
    <property type="molecule type" value="Genomic_DNA"/>
</dbReference>
<evidence type="ECO:0000256" key="8">
    <source>
        <dbReference type="SAM" id="Phobius"/>
    </source>
</evidence>
<dbReference type="PROSITE" id="PS50850">
    <property type="entry name" value="MFS"/>
    <property type="match status" value="1"/>
</dbReference>
<dbReference type="Pfam" id="PF07690">
    <property type="entry name" value="MFS_1"/>
    <property type="match status" value="1"/>
</dbReference>
<reference evidence="10 11" key="1">
    <citation type="submission" date="2022-07" db="EMBL/GenBank/DDBJ databases">
        <title>Photobacterium pectinilyticum sp. nov., a marine bacterium isolated from surface seawater of Qingdao offshore.</title>
        <authorList>
            <person name="Wang X."/>
        </authorList>
    </citation>
    <scope>NUCLEOTIDE SEQUENCE [LARGE SCALE GENOMIC DNA]</scope>
    <source>
        <strain evidence="10 11">ZSDE20</strain>
    </source>
</reference>
<keyword evidence="3" id="KW-1003">Cell membrane</keyword>
<keyword evidence="4 8" id="KW-0812">Transmembrane</keyword>
<proteinExistence type="predicted"/>
<dbReference type="InterPro" id="IPR036259">
    <property type="entry name" value="MFS_trans_sf"/>
</dbReference>
<dbReference type="InterPro" id="IPR020846">
    <property type="entry name" value="MFS_dom"/>
</dbReference>
<evidence type="ECO:0000313" key="11">
    <source>
        <dbReference type="Proteomes" id="UP001524460"/>
    </source>
</evidence>
<organism evidence="10 11">
    <name type="scientific">Photobacterium pectinilyticum</name>
    <dbReference type="NCBI Taxonomy" id="2906793"/>
    <lineage>
        <taxon>Bacteria</taxon>
        <taxon>Pseudomonadati</taxon>
        <taxon>Pseudomonadota</taxon>
        <taxon>Gammaproteobacteria</taxon>
        <taxon>Vibrionales</taxon>
        <taxon>Vibrionaceae</taxon>
        <taxon>Photobacterium</taxon>
    </lineage>
</organism>
<evidence type="ECO:0000256" key="7">
    <source>
        <dbReference type="ARBA" id="ARBA00023136"/>
    </source>
</evidence>
<accession>A0ABT1N2W6</accession>
<keyword evidence="11" id="KW-1185">Reference proteome</keyword>
<feature type="transmembrane region" description="Helical" evidence="8">
    <location>
        <begin position="115"/>
        <end position="136"/>
    </location>
</feature>
<evidence type="ECO:0000256" key="1">
    <source>
        <dbReference type="ARBA" id="ARBA00004651"/>
    </source>
</evidence>
<evidence type="ECO:0000256" key="4">
    <source>
        <dbReference type="ARBA" id="ARBA00022692"/>
    </source>
</evidence>
<feature type="transmembrane region" description="Helical" evidence="8">
    <location>
        <begin position="232"/>
        <end position="252"/>
    </location>
</feature>
<dbReference type="SUPFAM" id="SSF103473">
    <property type="entry name" value="MFS general substrate transporter"/>
    <property type="match status" value="1"/>
</dbReference>
<dbReference type="PANTHER" id="PTHR43528:SF1">
    <property type="entry name" value="ALPHA-KETOGLUTARATE PERMEASE"/>
    <property type="match status" value="1"/>
</dbReference>
<protein>
    <submittedName>
        <fullName evidence="10">MFS transporter</fullName>
    </submittedName>
</protein>
<feature type="transmembrane region" description="Helical" evidence="8">
    <location>
        <begin position="362"/>
        <end position="384"/>
    </location>
</feature>
<feature type="transmembrane region" description="Helical" evidence="8">
    <location>
        <begin position="143"/>
        <end position="164"/>
    </location>
</feature>
<feature type="transmembrane region" description="Helical" evidence="8">
    <location>
        <begin position="85"/>
        <end position="103"/>
    </location>
</feature>